<dbReference type="OrthoDB" id="2019149at2759"/>
<dbReference type="SUPFAM" id="SSF51126">
    <property type="entry name" value="Pectin lyase-like"/>
    <property type="match status" value="1"/>
</dbReference>
<proteinExistence type="inferred from homology"/>
<keyword evidence="4" id="KW-0378">Hydrolase</keyword>
<keyword evidence="6" id="KW-0732">Signal</keyword>
<comment type="pathway">
    <text evidence="1">Glycan metabolism; pectin degradation; 2-dehydro-3-deoxy-D-gluconate from pectin: step 1/5.</text>
</comment>
<evidence type="ECO:0000256" key="6">
    <source>
        <dbReference type="SAM" id="SignalP"/>
    </source>
</evidence>
<dbReference type="PANTHER" id="PTHR31321:SF137">
    <property type="entry name" value="PECTIN METHYL ESTERASE (EUROFUNG)"/>
    <property type="match status" value="1"/>
</dbReference>
<organism evidence="8 9">
    <name type="scientific">Dendrothele bispora (strain CBS 962.96)</name>
    <dbReference type="NCBI Taxonomy" id="1314807"/>
    <lineage>
        <taxon>Eukaryota</taxon>
        <taxon>Fungi</taxon>
        <taxon>Dikarya</taxon>
        <taxon>Basidiomycota</taxon>
        <taxon>Agaricomycotina</taxon>
        <taxon>Agaricomycetes</taxon>
        <taxon>Agaricomycetidae</taxon>
        <taxon>Agaricales</taxon>
        <taxon>Agaricales incertae sedis</taxon>
        <taxon>Dendrothele</taxon>
    </lineage>
</organism>
<feature type="domain" description="Pectinesterase catalytic" evidence="7">
    <location>
        <begin position="182"/>
        <end position="386"/>
    </location>
</feature>
<evidence type="ECO:0000256" key="2">
    <source>
        <dbReference type="ARBA" id="ARBA00008891"/>
    </source>
</evidence>
<dbReference type="AlphaFoldDB" id="A0A4S8KY01"/>
<dbReference type="InterPro" id="IPR012334">
    <property type="entry name" value="Pectin_lyas_fold"/>
</dbReference>
<keyword evidence="5" id="KW-0063">Aspartyl esterase</keyword>
<name>A0A4S8KY01_DENBC</name>
<comment type="similarity">
    <text evidence="2">Belongs to the pectinesterase family.</text>
</comment>
<dbReference type="PANTHER" id="PTHR31321">
    <property type="entry name" value="ACYL-COA THIOESTER HYDROLASE YBHC-RELATED"/>
    <property type="match status" value="1"/>
</dbReference>
<dbReference type="GO" id="GO:0045490">
    <property type="term" value="P:pectin catabolic process"/>
    <property type="evidence" value="ECO:0007669"/>
    <property type="project" value="UniProtKB-UniPathway"/>
</dbReference>
<evidence type="ECO:0000256" key="1">
    <source>
        <dbReference type="ARBA" id="ARBA00005184"/>
    </source>
</evidence>
<dbReference type="Pfam" id="PF01095">
    <property type="entry name" value="Pectinesterase"/>
    <property type="match status" value="1"/>
</dbReference>
<dbReference type="GO" id="GO:0042545">
    <property type="term" value="P:cell wall modification"/>
    <property type="evidence" value="ECO:0007669"/>
    <property type="project" value="InterPro"/>
</dbReference>
<evidence type="ECO:0000256" key="4">
    <source>
        <dbReference type="ARBA" id="ARBA00022801"/>
    </source>
</evidence>
<dbReference type="UniPathway" id="UPA00545">
    <property type="reaction ID" value="UER00823"/>
</dbReference>
<sequence length="401" mass="43195">MRLTVELLTLALLSVLLRTTLALSPRFLPCQIQKPAGTSALEGCPAGTIFVTQDGSDPEGNFSTIQAAVESLPDEGEAFILIAEGQYNEAVNVTRSGPLTLLGQLPSNLSSSASSPFYPSDANANSTLPKNLVTVFDNQFVHTGQDDATSAVLSVAPNFAGALIGAGPTGAPLQPVFGNVDFKAYNIDWENRAANFAISQALVTDISYANASFYGCSFASFQDTWYTGRNASTFVVDSVIYGQTDYLFGFGTAWFQNIILANRACGGGIVAWKGTNLTDAPGNRYGAYIADSRIIRSPDANASVTLDCFLGRPWNDLAVTVFLNAFMENIIQPAGWTPFNSDRPVIMNTTFYAEFNSTGPGGNTSERIPLEHILTAQEAGNFTIEKVFLEHPEWVDFDYLF</sequence>
<dbReference type="GO" id="GO:0030599">
    <property type="term" value="F:pectinesterase activity"/>
    <property type="evidence" value="ECO:0007669"/>
    <property type="project" value="UniProtKB-EC"/>
</dbReference>
<evidence type="ECO:0000313" key="8">
    <source>
        <dbReference type="EMBL" id="THU80899.1"/>
    </source>
</evidence>
<feature type="chain" id="PRO_5021011992" description="pectinesterase" evidence="6">
    <location>
        <begin position="23"/>
        <end position="401"/>
    </location>
</feature>
<dbReference type="GO" id="GO:0016829">
    <property type="term" value="F:lyase activity"/>
    <property type="evidence" value="ECO:0007669"/>
    <property type="project" value="UniProtKB-KW"/>
</dbReference>
<evidence type="ECO:0000256" key="5">
    <source>
        <dbReference type="ARBA" id="ARBA00023085"/>
    </source>
</evidence>
<evidence type="ECO:0000256" key="3">
    <source>
        <dbReference type="ARBA" id="ARBA00013229"/>
    </source>
</evidence>
<evidence type="ECO:0000259" key="7">
    <source>
        <dbReference type="Pfam" id="PF01095"/>
    </source>
</evidence>
<feature type="signal peptide" evidence="6">
    <location>
        <begin position="1"/>
        <end position="22"/>
    </location>
</feature>
<reference evidence="8 9" key="1">
    <citation type="journal article" date="2019" name="Nat. Ecol. Evol.">
        <title>Megaphylogeny resolves global patterns of mushroom evolution.</title>
        <authorList>
            <person name="Varga T."/>
            <person name="Krizsan K."/>
            <person name="Foldi C."/>
            <person name="Dima B."/>
            <person name="Sanchez-Garcia M."/>
            <person name="Sanchez-Ramirez S."/>
            <person name="Szollosi G.J."/>
            <person name="Szarkandi J.G."/>
            <person name="Papp V."/>
            <person name="Albert L."/>
            <person name="Andreopoulos W."/>
            <person name="Angelini C."/>
            <person name="Antonin V."/>
            <person name="Barry K.W."/>
            <person name="Bougher N.L."/>
            <person name="Buchanan P."/>
            <person name="Buyck B."/>
            <person name="Bense V."/>
            <person name="Catcheside P."/>
            <person name="Chovatia M."/>
            <person name="Cooper J."/>
            <person name="Damon W."/>
            <person name="Desjardin D."/>
            <person name="Finy P."/>
            <person name="Geml J."/>
            <person name="Haridas S."/>
            <person name="Hughes K."/>
            <person name="Justo A."/>
            <person name="Karasinski D."/>
            <person name="Kautmanova I."/>
            <person name="Kiss B."/>
            <person name="Kocsube S."/>
            <person name="Kotiranta H."/>
            <person name="LaButti K.M."/>
            <person name="Lechner B.E."/>
            <person name="Liimatainen K."/>
            <person name="Lipzen A."/>
            <person name="Lukacs Z."/>
            <person name="Mihaltcheva S."/>
            <person name="Morgado L.N."/>
            <person name="Niskanen T."/>
            <person name="Noordeloos M.E."/>
            <person name="Ohm R.A."/>
            <person name="Ortiz-Santana B."/>
            <person name="Ovrebo C."/>
            <person name="Racz N."/>
            <person name="Riley R."/>
            <person name="Savchenko A."/>
            <person name="Shiryaev A."/>
            <person name="Soop K."/>
            <person name="Spirin V."/>
            <person name="Szebenyi C."/>
            <person name="Tomsovsky M."/>
            <person name="Tulloss R.E."/>
            <person name="Uehling J."/>
            <person name="Grigoriev I.V."/>
            <person name="Vagvolgyi C."/>
            <person name="Papp T."/>
            <person name="Martin F.M."/>
            <person name="Miettinen O."/>
            <person name="Hibbett D.S."/>
            <person name="Nagy L.G."/>
        </authorList>
    </citation>
    <scope>NUCLEOTIDE SEQUENCE [LARGE SCALE GENOMIC DNA]</scope>
    <source>
        <strain evidence="8 9">CBS 962.96</strain>
    </source>
</reference>
<protein>
    <recommendedName>
        <fullName evidence="3">pectinesterase</fullName>
        <ecNumber evidence="3">3.1.1.11</ecNumber>
    </recommendedName>
</protein>
<keyword evidence="8" id="KW-0456">Lyase</keyword>
<accession>A0A4S8KY01</accession>
<dbReference type="EMBL" id="ML179860">
    <property type="protein sequence ID" value="THU80899.1"/>
    <property type="molecule type" value="Genomic_DNA"/>
</dbReference>
<dbReference type="InterPro" id="IPR011050">
    <property type="entry name" value="Pectin_lyase_fold/virulence"/>
</dbReference>
<dbReference type="Proteomes" id="UP000297245">
    <property type="component" value="Unassembled WGS sequence"/>
</dbReference>
<evidence type="ECO:0000313" key="9">
    <source>
        <dbReference type="Proteomes" id="UP000297245"/>
    </source>
</evidence>
<gene>
    <name evidence="8" type="ORF">K435DRAFT_972572</name>
</gene>
<keyword evidence="9" id="KW-1185">Reference proteome</keyword>
<dbReference type="InterPro" id="IPR000070">
    <property type="entry name" value="Pectinesterase_cat"/>
</dbReference>
<dbReference type="EC" id="3.1.1.11" evidence="3"/>
<dbReference type="Gene3D" id="2.160.20.10">
    <property type="entry name" value="Single-stranded right-handed beta-helix, Pectin lyase-like"/>
    <property type="match status" value="1"/>
</dbReference>